<dbReference type="EMBL" id="JARK01001625">
    <property type="protein sequence ID" value="EYB85870.1"/>
    <property type="molecule type" value="Genomic_DNA"/>
</dbReference>
<evidence type="ECO:0000313" key="2">
    <source>
        <dbReference type="Proteomes" id="UP000024635"/>
    </source>
</evidence>
<organism evidence="1 2">
    <name type="scientific">Ancylostoma ceylanicum</name>
    <dbReference type="NCBI Taxonomy" id="53326"/>
    <lineage>
        <taxon>Eukaryota</taxon>
        <taxon>Metazoa</taxon>
        <taxon>Ecdysozoa</taxon>
        <taxon>Nematoda</taxon>
        <taxon>Chromadorea</taxon>
        <taxon>Rhabditida</taxon>
        <taxon>Rhabditina</taxon>
        <taxon>Rhabditomorpha</taxon>
        <taxon>Strongyloidea</taxon>
        <taxon>Ancylostomatidae</taxon>
        <taxon>Ancylostomatinae</taxon>
        <taxon>Ancylostoma</taxon>
    </lineage>
</organism>
<dbReference type="Proteomes" id="UP000024635">
    <property type="component" value="Unassembled WGS sequence"/>
</dbReference>
<name>A0A016S5C6_9BILA</name>
<dbReference type="OrthoDB" id="5844513at2759"/>
<dbReference type="AlphaFoldDB" id="A0A016S5C6"/>
<evidence type="ECO:0000313" key="1">
    <source>
        <dbReference type="EMBL" id="EYB85870.1"/>
    </source>
</evidence>
<comment type="caution">
    <text evidence="1">The sequence shown here is derived from an EMBL/GenBank/DDBJ whole genome shotgun (WGS) entry which is preliminary data.</text>
</comment>
<keyword evidence="2" id="KW-1185">Reference proteome</keyword>
<accession>A0A016S5C6</accession>
<protein>
    <submittedName>
        <fullName evidence="1">Uncharacterized protein</fullName>
    </submittedName>
</protein>
<proteinExistence type="predicted"/>
<reference evidence="2" key="1">
    <citation type="journal article" date="2015" name="Nat. Genet.">
        <title>The genome and transcriptome of the zoonotic hookworm Ancylostoma ceylanicum identify infection-specific gene families.</title>
        <authorList>
            <person name="Schwarz E.M."/>
            <person name="Hu Y."/>
            <person name="Antoshechkin I."/>
            <person name="Miller M.M."/>
            <person name="Sternberg P.W."/>
            <person name="Aroian R.V."/>
        </authorList>
    </citation>
    <scope>NUCLEOTIDE SEQUENCE</scope>
    <source>
        <strain evidence="2">HY135</strain>
    </source>
</reference>
<sequence>MWEEESNGNQLILRYHGNVLIAVEGSKWISFITAVAQSKFMLYPPNKAEAINNTCATRRNCDALIQILAARTRQCRMELSKWLNFQISAEHQFQIHEVLFQCISNSTCMLPT</sequence>
<gene>
    <name evidence="1" type="primary">Acey_s0289.g1504</name>
    <name evidence="1" type="ORF">Y032_0289g1504</name>
</gene>